<evidence type="ECO:0000313" key="2">
    <source>
        <dbReference type="Proteomes" id="UP000078512"/>
    </source>
</evidence>
<dbReference type="AlphaFoldDB" id="A0A197JL84"/>
<proteinExistence type="predicted"/>
<name>A0A197JL84_9FUNG</name>
<keyword evidence="2" id="KW-1185">Reference proteome</keyword>
<organism evidence="1 2">
    <name type="scientific">Linnemannia elongata AG-77</name>
    <dbReference type="NCBI Taxonomy" id="1314771"/>
    <lineage>
        <taxon>Eukaryota</taxon>
        <taxon>Fungi</taxon>
        <taxon>Fungi incertae sedis</taxon>
        <taxon>Mucoromycota</taxon>
        <taxon>Mortierellomycotina</taxon>
        <taxon>Mortierellomycetes</taxon>
        <taxon>Mortierellales</taxon>
        <taxon>Mortierellaceae</taxon>
        <taxon>Linnemannia</taxon>
    </lineage>
</organism>
<gene>
    <name evidence="1" type="ORF">K457DRAFT_22774</name>
</gene>
<evidence type="ECO:0000313" key="1">
    <source>
        <dbReference type="EMBL" id="OAQ25728.1"/>
    </source>
</evidence>
<dbReference type="Proteomes" id="UP000078512">
    <property type="component" value="Unassembled WGS sequence"/>
</dbReference>
<accession>A0A197JL84</accession>
<protein>
    <submittedName>
        <fullName evidence="1">Uncharacterized protein</fullName>
    </submittedName>
</protein>
<reference evidence="1 2" key="1">
    <citation type="submission" date="2016-05" db="EMBL/GenBank/DDBJ databases">
        <title>Genome sequencing reveals origins of a unique bacterial endosymbiosis in the earliest lineages of terrestrial Fungi.</title>
        <authorList>
            <consortium name="DOE Joint Genome Institute"/>
            <person name="Uehling J."/>
            <person name="Gryganskyi A."/>
            <person name="Hameed K."/>
            <person name="Tschaplinski T."/>
            <person name="Misztal P."/>
            <person name="Wu S."/>
            <person name="Desiro A."/>
            <person name="Vande Pol N."/>
            <person name="Du Z.-Y."/>
            <person name="Zienkiewicz A."/>
            <person name="Zienkiewicz K."/>
            <person name="Morin E."/>
            <person name="Tisserant E."/>
            <person name="Splivallo R."/>
            <person name="Hainaut M."/>
            <person name="Henrissat B."/>
            <person name="Ohm R."/>
            <person name="Kuo A."/>
            <person name="Yan J."/>
            <person name="Lipzen A."/>
            <person name="Nolan M."/>
            <person name="Labutti K."/>
            <person name="Barry K."/>
            <person name="Goldstein A."/>
            <person name="Labbe J."/>
            <person name="Schadt C."/>
            <person name="Tuskan G."/>
            <person name="Grigoriev I."/>
            <person name="Martin F."/>
            <person name="Vilgalys R."/>
            <person name="Bonito G."/>
        </authorList>
    </citation>
    <scope>NUCLEOTIDE SEQUENCE [LARGE SCALE GENOMIC DNA]</scope>
    <source>
        <strain evidence="1 2">AG-77</strain>
    </source>
</reference>
<sequence length="90" mass="9665">MVTAAGSTSATPLAGIPSSAALVVKDDTVFLATFVQWCTTATPARSIELKYTTVHYGREDLRLLSSRVFNPAIGQVRHHNTTTMAPIFVS</sequence>
<dbReference type="EMBL" id="KV442075">
    <property type="protein sequence ID" value="OAQ25728.1"/>
    <property type="molecule type" value="Genomic_DNA"/>
</dbReference>